<keyword evidence="7" id="KW-1185">Reference proteome</keyword>
<sequence>MYRWEITRAALAQRILATIRADSYDHAAGMADTLLSAGITTLEISLTTPFALEAVTTLVREVGDEAIIGAGTVLDGASARMAVDAGARFLTALNLDPEVISTGHRYGIPVFPGAATVNEIVRAMELGADAVMVFPASAVGPDWLADVRAVLPQAPMLPAAGITPQTAPRWLAAGAVACGLGAPLVEGDRETVAKRVADLLGRIAEPVE</sequence>
<reference evidence="6 7" key="1">
    <citation type="submission" date="2022-06" db="EMBL/GenBank/DDBJ databases">
        <title>Draft genome sequence of type strain Streptomyces rubrisoli DSM 42083.</title>
        <authorList>
            <person name="Duangmal K."/>
            <person name="Klaysubun C."/>
        </authorList>
    </citation>
    <scope>NUCLEOTIDE SEQUENCE [LARGE SCALE GENOMIC DNA]</scope>
    <source>
        <strain evidence="6 7">DSM 42083</strain>
    </source>
</reference>
<gene>
    <name evidence="6" type="ORF">NON19_14095</name>
</gene>
<dbReference type="Gene3D" id="3.20.20.70">
    <property type="entry name" value="Aldolase class I"/>
    <property type="match status" value="1"/>
</dbReference>
<evidence type="ECO:0000256" key="5">
    <source>
        <dbReference type="ARBA" id="ARBA00023277"/>
    </source>
</evidence>
<name>A0ABT1PCN6_9ACTN</name>
<dbReference type="Pfam" id="PF01081">
    <property type="entry name" value="Aldolase"/>
    <property type="match status" value="1"/>
</dbReference>
<evidence type="ECO:0000313" key="7">
    <source>
        <dbReference type="Proteomes" id="UP001206206"/>
    </source>
</evidence>
<protein>
    <submittedName>
        <fullName evidence="6">Bifunctional 4-hydroxy-2-oxoglutarate aldolase/2-dehydro-3-deoxy-phosphogluconate aldolase</fullName>
    </submittedName>
</protein>
<comment type="subunit">
    <text evidence="3">Homotrimer.</text>
</comment>
<keyword evidence="4" id="KW-0456">Lyase</keyword>
<comment type="pathway">
    <text evidence="1">Carbohydrate acid metabolism.</text>
</comment>
<comment type="caution">
    <text evidence="6">The sequence shown here is derived from an EMBL/GenBank/DDBJ whole genome shotgun (WGS) entry which is preliminary data.</text>
</comment>
<dbReference type="PANTHER" id="PTHR30246:SF1">
    <property type="entry name" value="2-DEHYDRO-3-DEOXY-6-PHOSPHOGALACTONATE ALDOLASE-RELATED"/>
    <property type="match status" value="1"/>
</dbReference>
<comment type="similarity">
    <text evidence="2">Belongs to the KHG/KDPG aldolase family.</text>
</comment>
<dbReference type="Proteomes" id="UP001206206">
    <property type="component" value="Unassembled WGS sequence"/>
</dbReference>
<dbReference type="CDD" id="cd00452">
    <property type="entry name" value="KDPG_aldolase"/>
    <property type="match status" value="1"/>
</dbReference>
<evidence type="ECO:0000256" key="1">
    <source>
        <dbReference type="ARBA" id="ARBA00004761"/>
    </source>
</evidence>
<accession>A0ABT1PCN6</accession>
<evidence type="ECO:0000256" key="3">
    <source>
        <dbReference type="ARBA" id="ARBA00011233"/>
    </source>
</evidence>
<evidence type="ECO:0000313" key="6">
    <source>
        <dbReference type="EMBL" id="MCQ4043127.1"/>
    </source>
</evidence>
<organism evidence="6 7">
    <name type="scientific">Streptantibioticus rubrisoli</name>
    <dbReference type="NCBI Taxonomy" id="1387313"/>
    <lineage>
        <taxon>Bacteria</taxon>
        <taxon>Bacillati</taxon>
        <taxon>Actinomycetota</taxon>
        <taxon>Actinomycetes</taxon>
        <taxon>Kitasatosporales</taxon>
        <taxon>Streptomycetaceae</taxon>
        <taxon>Streptantibioticus</taxon>
    </lineage>
</organism>
<proteinExistence type="inferred from homology"/>
<dbReference type="InterPro" id="IPR000887">
    <property type="entry name" value="Aldlse_KDPG_KHG"/>
</dbReference>
<dbReference type="EMBL" id="JANFNH010000012">
    <property type="protein sequence ID" value="MCQ4043127.1"/>
    <property type="molecule type" value="Genomic_DNA"/>
</dbReference>
<evidence type="ECO:0000256" key="4">
    <source>
        <dbReference type="ARBA" id="ARBA00023239"/>
    </source>
</evidence>
<dbReference type="SUPFAM" id="SSF51569">
    <property type="entry name" value="Aldolase"/>
    <property type="match status" value="1"/>
</dbReference>
<dbReference type="PANTHER" id="PTHR30246">
    <property type="entry name" value="2-KETO-3-DEOXY-6-PHOSPHOGLUCONATE ALDOLASE"/>
    <property type="match status" value="1"/>
</dbReference>
<keyword evidence="5" id="KW-0119">Carbohydrate metabolism</keyword>
<dbReference type="InterPro" id="IPR013785">
    <property type="entry name" value="Aldolase_TIM"/>
</dbReference>
<evidence type="ECO:0000256" key="2">
    <source>
        <dbReference type="ARBA" id="ARBA00006906"/>
    </source>
</evidence>
<dbReference type="RefSeq" id="WP_255927948.1">
    <property type="nucleotide sequence ID" value="NZ_JANFNH010000012.1"/>
</dbReference>